<dbReference type="Proteomes" id="UP000274131">
    <property type="component" value="Unassembled WGS sequence"/>
</dbReference>
<sequence length="103" mass="11350">MKNENKQQSKPEIDCLSGADPLLPETAWRLTTRHGTCLSFEELCDANYFESQTAVVTAVAVAVPQQTFVIIAPTIMEKEQEYRVVGFIGTAAVPLTTEFGEVK</sequence>
<dbReference type="OrthoDB" id="10254988at2759"/>
<organism evidence="3">
    <name type="scientific">Enterobius vermicularis</name>
    <name type="common">Human pinworm</name>
    <dbReference type="NCBI Taxonomy" id="51028"/>
    <lineage>
        <taxon>Eukaryota</taxon>
        <taxon>Metazoa</taxon>
        <taxon>Ecdysozoa</taxon>
        <taxon>Nematoda</taxon>
        <taxon>Chromadorea</taxon>
        <taxon>Rhabditida</taxon>
        <taxon>Spirurina</taxon>
        <taxon>Oxyuridomorpha</taxon>
        <taxon>Oxyuroidea</taxon>
        <taxon>Oxyuridae</taxon>
        <taxon>Enterobius</taxon>
    </lineage>
</organism>
<dbReference type="EMBL" id="UXUI01010666">
    <property type="protein sequence ID" value="VDD95495.1"/>
    <property type="molecule type" value="Genomic_DNA"/>
</dbReference>
<protein>
    <submittedName>
        <fullName evidence="1 3">Uncharacterized protein</fullName>
    </submittedName>
</protein>
<dbReference type="AlphaFoldDB" id="A0A0N4VJA0"/>
<proteinExistence type="predicted"/>
<evidence type="ECO:0000313" key="2">
    <source>
        <dbReference type="Proteomes" id="UP000274131"/>
    </source>
</evidence>
<evidence type="ECO:0000313" key="3">
    <source>
        <dbReference type="WBParaSite" id="EVEC_0001092101-mRNA-1"/>
    </source>
</evidence>
<keyword evidence="2" id="KW-1185">Reference proteome</keyword>
<accession>A0A0N4VJA0</accession>
<reference evidence="1 2" key="2">
    <citation type="submission" date="2018-10" db="EMBL/GenBank/DDBJ databases">
        <authorList>
            <consortium name="Pathogen Informatics"/>
        </authorList>
    </citation>
    <scope>NUCLEOTIDE SEQUENCE [LARGE SCALE GENOMIC DNA]</scope>
</reference>
<name>A0A0N4VJA0_ENTVE</name>
<reference evidence="3" key="1">
    <citation type="submission" date="2017-02" db="UniProtKB">
        <authorList>
            <consortium name="WormBaseParasite"/>
        </authorList>
    </citation>
    <scope>IDENTIFICATION</scope>
</reference>
<evidence type="ECO:0000313" key="1">
    <source>
        <dbReference type="EMBL" id="VDD95495.1"/>
    </source>
</evidence>
<gene>
    <name evidence="1" type="ORF">EVEC_LOCUS10246</name>
</gene>
<dbReference type="WBParaSite" id="EVEC_0001092101-mRNA-1">
    <property type="protein sequence ID" value="EVEC_0001092101-mRNA-1"/>
    <property type="gene ID" value="EVEC_0001092101"/>
</dbReference>